<evidence type="ECO:0000313" key="2">
    <source>
        <dbReference type="EMBL" id="OHT18744.1"/>
    </source>
</evidence>
<name>A0A1S1H9D9_9SPHN</name>
<dbReference type="EMBL" id="MIPT01000001">
    <property type="protein sequence ID" value="OHT18744.1"/>
    <property type="molecule type" value="Genomic_DNA"/>
</dbReference>
<protein>
    <recommendedName>
        <fullName evidence="4">Phage holin family protein</fullName>
    </recommendedName>
</protein>
<evidence type="ECO:0000256" key="1">
    <source>
        <dbReference type="SAM" id="Phobius"/>
    </source>
</evidence>
<dbReference type="RefSeq" id="WP_015459317.1">
    <property type="nucleotide sequence ID" value="NZ_MIPT01000001.1"/>
</dbReference>
<evidence type="ECO:0008006" key="4">
    <source>
        <dbReference type="Google" id="ProtNLM"/>
    </source>
</evidence>
<dbReference type="AlphaFoldDB" id="A0A1S1H9D9"/>
<proteinExistence type="predicted"/>
<sequence length="123" mass="12687">MAGAKEPGTSIGELFNRAVDQGGELIRAELAVYRRLAIRRALAARLAVALMLAGVLIALGSASALMIGFAIGLARFIGPVGGGIVAGLAGFLVAGLLVREGLKRLPTVAPPEEDEPTQAERDR</sequence>
<feature type="transmembrane region" description="Helical" evidence="1">
    <location>
        <begin position="76"/>
        <end position="98"/>
    </location>
</feature>
<comment type="caution">
    <text evidence="2">The sequence shown here is derived from an EMBL/GenBank/DDBJ whole genome shotgun (WGS) entry which is preliminary data.</text>
</comment>
<keyword evidence="1" id="KW-0472">Membrane</keyword>
<dbReference type="Pfam" id="PF07332">
    <property type="entry name" value="Phage_holin_3_6"/>
    <property type="match status" value="1"/>
</dbReference>
<feature type="transmembrane region" description="Helical" evidence="1">
    <location>
        <begin position="42"/>
        <end position="70"/>
    </location>
</feature>
<gene>
    <name evidence="2" type="ORF">BHE75_00720</name>
</gene>
<dbReference type="Proteomes" id="UP000179467">
    <property type="component" value="Unassembled WGS sequence"/>
</dbReference>
<keyword evidence="3" id="KW-1185">Reference proteome</keyword>
<keyword evidence="1" id="KW-1133">Transmembrane helix</keyword>
<accession>A0A1S1H9D9</accession>
<reference evidence="2 3" key="1">
    <citation type="submission" date="2016-09" db="EMBL/GenBank/DDBJ databases">
        <title>Metabolic pathway, cell adaptation mechanisms and a novel monoxygenase revealed through proteogenomic-transcription analysis of a Sphingomonas haloaromaticamans strain degrading the fungicide ortho-phenylphenol.</title>
        <authorList>
            <person name="Perruchon C."/>
            <person name="Papadopoulou E.S."/>
            <person name="Rousidou C."/>
            <person name="Vasileiadis S."/>
            <person name="Tanou G."/>
            <person name="Amoutzias G."/>
            <person name="Molassiotis A."/>
            <person name="Karpouzas D.G."/>
        </authorList>
    </citation>
    <scope>NUCLEOTIDE SEQUENCE [LARGE SCALE GENOMIC DNA]</scope>
    <source>
        <strain evidence="2 3">P3</strain>
    </source>
</reference>
<dbReference type="InterPro" id="IPR009937">
    <property type="entry name" value="Phage_holin_3_6"/>
</dbReference>
<keyword evidence="1" id="KW-0812">Transmembrane</keyword>
<organism evidence="2 3">
    <name type="scientific">Edaphosphingomonas haloaromaticamans</name>
    <dbReference type="NCBI Taxonomy" id="653954"/>
    <lineage>
        <taxon>Bacteria</taxon>
        <taxon>Pseudomonadati</taxon>
        <taxon>Pseudomonadota</taxon>
        <taxon>Alphaproteobacteria</taxon>
        <taxon>Sphingomonadales</taxon>
        <taxon>Rhizorhabdaceae</taxon>
        <taxon>Edaphosphingomonas</taxon>
    </lineage>
</organism>
<evidence type="ECO:0000313" key="3">
    <source>
        <dbReference type="Proteomes" id="UP000179467"/>
    </source>
</evidence>